<evidence type="ECO:0000313" key="3">
    <source>
        <dbReference type="EMBL" id="KAG0249733.1"/>
    </source>
</evidence>
<evidence type="ECO:0000259" key="2">
    <source>
        <dbReference type="PROSITE" id="PS51886"/>
    </source>
</evidence>
<dbReference type="InterPro" id="IPR052766">
    <property type="entry name" value="S41A_metabolite_peptidase"/>
</dbReference>
<proteinExistence type="predicted"/>
<evidence type="ECO:0000256" key="1">
    <source>
        <dbReference type="SAM" id="MobiDB-lite"/>
    </source>
</evidence>
<dbReference type="Pfam" id="PF07534">
    <property type="entry name" value="TLD"/>
    <property type="match status" value="1"/>
</dbReference>
<gene>
    <name evidence="3" type="primary">RTC5</name>
    <name evidence="3" type="ORF">BG011_008990</name>
</gene>
<dbReference type="PANTHER" id="PTHR37049:SF4">
    <property type="entry name" value="RHODANESE DOMAIN-CONTAINING PROTEIN"/>
    <property type="match status" value="1"/>
</dbReference>
<dbReference type="InterPro" id="IPR005151">
    <property type="entry name" value="Tail-specific_protease"/>
</dbReference>
<feature type="region of interest" description="Disordered" evidence="1">
    <location>
        <begin position="469"/>
        <end position="512"/>
    </location>
</feature>
<dbReference type="SMART" id="SM00584">
    <property type="entry name" value="TLDc"/>
    <property type="match status" value="1"/>
</dbReference>
<reference evidence="3" key="1">
    <citation type="journal article" date="2020" name="Fungal Divers.">
        <title>Resolving the Mortierellaceae phylogeny through synthesis of multi-gene phylogenetics and phylogenomics.</title>
        <authorList>
            <person name="Vandepol N."/>
            <person name="Liber J."/>
            <person name="Desiro A."/>
            <person name="Na H."/>
            <person name="Kennedy M."/>
            <person name="Barry K."/>
            <person name="Grigoriev I.V."/>
            <person name="Miller A.N."/>
            <person name="O'Donnell K."/>
            <person name="Stajich J.E."/>
            <person name="Bonito G."/>
        </authorList>
    </citation>
    <scope>NUCLEOTIDE SEQUENCE</scope>
    <source>
        <strain evidence="3">KOD948</strain>
    </source>
</reference>
<accession>A0A9P6PNP1</accession>
<feature type="domain" description="TLDc" evidence="2">
    <location>
        <begin position="356"/>
        <end position="655"/>
    </location>
</feature>
<feature type="compositionally biased region" description="Low complexity" evidence="1">
    <location>
        <begin position="557"/>
        <end position="574"/>
    </location>
</feature>
<dbReference type="Proteomes" id="UP000726737">
    <property type="component" value="Unassembled WGS sequence"/>
</dbReference>
<dbReference type="GO" id="GO:0008236">
    <property type="term" value="F:serine-type peptidase activity"/>
    <property type="evidence" value="ECO:0007669"/>
    <property type="project" value="InterPro"/>
</dbReference>
<sequence>MGLSWTSKKMHKDILSKFTELERLSLRQVFQQLKEHQDSMDLQQYSEHPPETQQDAMDAQSQKSSRPVPGITEATFVEYIGIPADKNRAGELLFRSFYNLSVYPDSRSSLPTNDQPRNLLVRDFIKPIALYCHKVTESTLIDVNPLKAIFESFTENATALPIKTAATADNISQCTDESPPQERQDSIKTSKTIEDSLRDLAADFEWNPEDSNNTDSGPEVKALDLVEVLDGLFWLTQKLIEDNQGSIAGNQFGAHGQLPNGSHRKRAIRIVEHIVQYSRSSSSVHEPVDLSATTIDYGMFSKYVSRNAPNMFAALSPHFYNLFLIGKTLRPTGVNTAANIILPGISTIPVLSSPSVILTPENLALISWFLPRGKTTPTLTNLYVGSQHGFSMNQFEVHVCKYPAPTVLLLLVERQSTTTPTVKRRPSINFETSLSRHRHSISNNSPSYATTWGTDYRRASVDKLAVPPGGALNTNYDSSGGTSAVADEMNHPPPGNQGNTAEAGVVPATPRKDGKERMILGAYVTEPWKVSKSGWGNDSFALFELSPCFEVFPAKKSSPGLSSSTRSPTSSRSLPDIDPRSTLNRHYIHFLKTVGVGFGGQESESCMLYMDDNLHYGSYRQDFAGGNVYVNAGGARQVGFEVDFEIVDCEVWGLGGPEAKARQQKEWDFEQREANRRATIRIRSKDGEQDIDRDLLELAACMTLFASAAPLAHPLSTEPLRQSRRQEPHPEPDNDKQPDLDPCTTLGQLEEPDITWAHVQQCYNNVPYNATEANIILSTLYTLYRDYYIFLDMAMLENQPKPFTNPPVDILRGLDQISMQEYHSDFRFQTDIDLLVNRLNDAHANYMIYCYRHYLFQQPIDLYAPVINNIQTVRILQDRSNNGLEECQVLTIDGANALDAIQSWVDIHVGISKDAGVRLNKALTHLLFNTATKQWRYSLGQFTSRLTLPERQTTVYHIRCPASEEFPEGRDQFLDVDWDVFRLMSWNEFDSTESFQTQNCFRDTDPKLNENVQPARSDFLEHWEHHLDMLSSASAFKDSTVEKMVRRRAQKDSLHAAVEIPRHRTIRPMPTIEKRQYQDVKVANLIYNGTSTAFYQLVKRPNIGVVVIPTHTVNMKSETQILIDGFVRLGEAGVENVILDLTGNGGGYVNFAYDLVDWMFPNENQTSVYESDLRASMSVKALAQKDLQRDDYASYFNPDSFSDPVTGEQHDSNFFIQDKLERRVQHRLGYSSRVFMNHRLGYFDMDMPWQHDAQRIVVMTDGACGSACGMTLNRLKNRHGVQSYAVGGRAGEDLSLFSFPGASVYPLDDIINDFENLGVDSPMQRLRYRGIYRVPVMEFFQEEDPIPIEYNPKLFKADFHLDYTPITARHHEVLWEVVANNHWKDKDVAL</sequence>
<dbReference type="InterPro" id="IPR006571">
    <property type="entry name" value="TLDc_dom"/>
</dbReference>
<dbReference type="OrthoDB" id="27214at2759"/>
<evidence type="ECO:0000313" key="4">
    <source>
        <dbReference type="Proteomes" id="UP000726737"/>
    </source>
</evidence>
<keyword evidence="4" id="KW-1185">Reference proteome</keyword>
<dbReference type="SUPFAM" id="SSF52096">
    <property type="entry name" value="ClpP/crotonase"/>
    <property type="match status" value="1"/>
</dbReference>
<dbReference type="PANTHER" id="PTHR37049">
    <property type="entry name" value="PEPTIDASE S41 FAMILY PROTEIN"/>
    <property type="match status" value="1"/>
</dbReference>
<dbReference type="Gene3D" id="3.90.226.10">
    <property type="entry name" value="2-enoyl-CoA Hydratase, Chain A, domain 1"/>
    <property type="match status" value="1"/>
</dbReference>
<protein>
    <submittedName>
        <fullName evidence="3">Restriction of telomere capping protein 5</fullName>
    </submittedName>
</protein>
<feature type="compositionally biased region" description="Basic and acidic residues" evidence="1">
    <location>
        <begin position="724"/>
        <end position="739"/>
    </location>
</feature>
<dbReference type="GO" id="GO:0006508">
    <property type="term" value="P:proteolysis"/>
    <property type="evidence" value="ECO:0007669"/>
    <property type="project" value="InterPro"/>
</dbReference>
<feature type="region of interest" description="Disordered" evidence="1">
    <location>
        <begin position="555"/>
        <end position="578"/>
    </location>
</feature>
<comment type="caution">
    <text evidence="3">The sequence shown here is derived from an EMBL/GenBank/DDBJ whole genome shotgun (WGS) entry which is preliminary data.</text>
</comment>
<organism evidence="3 4">
    <name type="scientific">Mortierella polycephala</name>
    <dbReference type="NCBI Taxonomy" id="41804"/>
    <lineage>
        <taxon>Eukaryota</taxon>
        <taxon>Fungi</taxon>
        <taxon>Fungi incertae sedis</taxon>
        <taxon>Mucoromycota</taxon>
        <taxon>Mortierellomycotina</taxon>
        <taxon>Mortierellomycetes</taxon>
        <taxon>Mortierellales</taxon>
        <taxon>Mortierellaceae</taxon>
        <taxon>Mortierella</taxon>
    </lineage>
</organism>
<feature type="region of interest" description="Disordered" evidence="1">
    <location>
        <begin position="39"/>
        <end position="67"/>
    </location>
</feature>
<feature type="compositionally biased region" description="Polar residues" evidence="1">
    <location>
        <begin position="472"/>
        <end position="482"/>
    </location>
</feature>
<name>A0A9P6PNP1_9FUNG</name>
<dbReference type="InterPro" id="IPR029045">
    <property type="entry name" value="ClpP/crotonase-like_dom_sf"/>
</dbReference>
<dbReference type="PROSITE" id="PS51886">
    <property type="entry name" value="TLDC"/>
    <property type="match status" value="1"/>
</dbReference>
<feature type="compositionally biased region" description="Polar residues" evidence="1">
    <location>
        <begin position="40"/>
        <end position="65"/>
    </location>
</feature>
<dbReference type="Pfam" id="PF03572">
    <property type="entry name" value="Peptidase_S41"/>
    <property type="match status" value="1"/>
</dbReference>
<dbReference type="EMBL" id="JAAAJA010000775">
    <property type="protein sequence ID" value="KAG0249733.1"/>
    <property type="molecule type" value="Genomic_DNA"/>
</dbReference>
<feature type="region of interest" description="Disordered" evidence="1">
    <location>
        <begin position="719"/>
        <end position="745"/>
    </location>
</feature>